<feature type="domain" description="ABC transmembrane type-1" evidence="12">
    <location>
        <begin position="20"/>
        <end position="286"/>
    </location>
</feature>
<accession>A0A078M5J6</accession>
<dbReference type="InterPro" id="IPR003593">
    <property type="entry name" value="AAA+_ATPase"/>
</dbReference>
<dbReference type="GO" id="GO:0005524">
    <property type="term" value="F:ATP binding"/>
    <property type="evidence" value="ECO:0007669"/>
    <property type="project" value="UniProtKB-KW"/>
</dbReference>
<dbReference type="FunFam" id="3.40.50.300:FF:000299">
    <property type="entry name" value="ABC transporter ATP-binding protein/permease"/>
    <property type="match status" value="1"/>
</dbReference>
<name>A0A078M5J6_9BACL</name>
<dbReference type="GO" id="GO:0008234">
    <property type="term" value="F:cysteine-type peptidase activity"/>
    <property type="evidence" value="ECO:0007669"/>
    <property type="project" value="UniProtKB-KW"/>
</dbReference>
<reference evidence="13" key="1">
    <citation type="submission" date="2014-07" db="EMBL/GenBank/DDBJ databases">
        <authorList>
            <person name="Urmite Genomes Urmite Genomes"/>
        </authorList>
    </citation>
    <scope>NUCLEOTIDE SEQUENCE</scope>
    <source>
        <strain evidence="13">13S34_air</strain>
    </source>
</reference>
<dbReference type="InterPro" id="IPR011527">
    <property type="entry name" value="ABC1_TM_dom"/>
</dbReference>
<evidence type="ECO:0000256" key="4">
    <source>
        <dbReference type="ARBA" id="ARBA00022692"/>
    </source>
</evidence>
<keyword evidence="2" id="KW-0813">Transport</keyword>
<dbReference type="GO" id="GO:0005886">
    <property type="term" value="C:plasma membrane"/>
    <property type="evidence" value="ECO:0007669"/>
    <property type="project" value="UniProtKB-SubCell"/>
</dbReference>
<dbReference type="GO" id="GO:0140359">
    <property type="term" value="F:ABC-type transporter activity"/>
    <property type="evidence" value="ECO:0007669"/>
    <property type="project" value="InterPro"/>
</dbReference>
<evidence type="ECO:0000256" key="5">
    <source>
        <dbReference type="ARBA" id="ARBA00022741"/>
    </source>
</evidence>
<feature type="transmembrane region" description="Helical" evidence="10">
    <location>
        <begin position="246"/>
        <end position="266"/>
    </location>
</feature>
<gene>
    <name evidence="13" type="ORF">BN1050_00673</name>
</gene>
<evidence type="ECO:0000256" key="3">
    <source>
        <dbReference type="ARBA" id="ARBA00022475"/>
    </source>
</evidence>
<evidence type="ECO:0000256" key="8">
    <source>
        <dbReference type="ARBA" id="ARBA00022989"/>
    </source>
</evidence>
<feature type="transmembrane region" description="Helical" evidence="10">
    <location>
        <begin position="160"/>
        <end position="181"/>
    </location>
</feature>
<proteinExistence type="predicted"/>
<dbReference type="PANTHER" id="PTHR24221:SF653">
    <property type="entry name" value="TRANSPORT ATP-BINDING PROTEIN CYDC"/>
    <property type="match status" value="1"/>
</dbReference>
<dbReference type="InterPro" id="IPR036640">
    <property type="entry name" value="ABC1_TM_sf"/>
</dbReference>
<evidence type="ECO:0000256" key="9">
    <source>
        <dbReference type="ARBA" id="ARBA00023136"/>
    </source>
</evidence>
<dbReference type="Gene3D" id="1.20.1560.10">
    <property type="entry name" value="ABC transporter type 1, transmembrane domain"/>
    <property type="match status" value="1"/>
</dbReference>
<keyword evidence="4 10" id="KW-0812">Transmembrane</keyword>
<dbReference type="GO" id="GO:0034040">
    <property type="term" value="F:ATPase-coupled lipid transmembrane transporter activity"/>
    <property type="evidence" value="ECO:0007669"/>
    <property type="project" value="TreeGrafter"/>
</dbReference>
<dbReference type="GO" id="GO:0045454">
    <property type="term" value="P:cell redox homeostasis"/>
    <property type="evidence" value="ECO:0007669"/>
    <property type="project" value="InterPro"/>
</dbReference>
<dbReference type="GO" id="GO:0016887">
    <property type="term" value="F:ATP hydrolysis activity"/>
    <property type="evidence" value="ECO:0007669"/>
    <property type="project" value="InterPro"/>
</dbReference>
<feature type="transmembrane region" description="Helical" evidence="10">
    <location>
        <begin position="131"/>
        <end position="154"/>
    </location>
</feature>
<dbReference type="InterPro" id="IPR014223">
    <property type="entry name" value="ABC_CydC/D"/>
</dbReference>
<dbReference type="InterPro" id="IPR027417">
    <property type="entry name" value="P-loop_NTPase"/>
</dbReference>
<evidence type="ECO:0000259" key="12">
    <source>
        <dbReference type="PROSITE" id="PS50929"/>
    </source>
</evidence>
<evidence type="ECO:0000256" key="10">
    <source>
        <dbReference type="SAM" id="Phobius"/>
    </source>
</evidence>
<dbReference type="Pfam" id="PF00664">
    <property type="entry name" value="ABC_membrane"/>
    <property type="match status" value="1"/>
</dbReference>
<keyword evidence="5" id="KW-0547">Nucleotide-binding</keyword>
<dbReference type="PROSITE" id="PS00211">
    <property type="entry name" value="ABC_TRANSPORTER_1"/>
    <property type="match status" value="1"/>
</dbReference>
<dbReference type="PROSITE" id="PS50929">
    <property type="entry name" value="ABC_TM1F"/>
    <property type="match status" value="1"/>
</dbReference>
<dbReference type="NCBIfam" id="TIGR02868">
    <property type="entry name" value="CydC"/>
    <property type="match status" value="1"/>
</dbReference>
<keyword evidence="6" id="KW-0645">Protease</keyword>
<keyword evidence="9 10" id="KW-0472">Membrane</keyword>
<feature type="transmembrane region" description="Helical" evidence="10">
    <location>
        <begin position="278"/>
        <end position="299"/>
    </location>
</feature>
<feature type="transmembrane region" description="Helical" evidence="10">
    <location>
        <begin position="21"/>
        <end position="43"/>
    </location>
</feature>
<dbReference type="Pfam" id="PF00005">
    <property type="entry name" value="ABC_tran"/>
    <property type="match status" value="1"/>
</dbReference>
<dbReference type="SMART" id="SM00382">
    <property type="entry name" value="AAA"/>
    <property type="match status" value="1"/>
</dbReference>
<keyword evidence="3" id="KW-1003">Cell membrane</keyword>
<keyword evidence="6" id="KW-0788">Thiol protease</keyword>
<comment type="subcellular location">
    <subcellularLocation>
        <location evidence="1">Cell membrane</location>
        <topology evidence="1">Multi-pass membrane protein</topology>
    </subcellularLocation>
</comment>
<dbReference type="InterPro" id="IPR003439">
    <property type="entry name" value="ABC_transporter-like_ATP-bd"/>
</dbReference>
<keyword evidence="7 13" id="KW-0067">ATP-binding</keyword>
<evidence type="ECO:0000256" key="1">
    <source>
        <dbReference type="ARBA" id="ARBA00004651"/>
    </source>
</evidence>
<keyword evidence="6" id="KW-0378">Hydrolase</keyword>
<protein>
    <submittedName>
        <fullName evidence="13">Putative ABC transporter ATP-binding protein</fullName>
    </submittedName>
</protein>
<dbReference type="PROSITE" id="PS50893">
    <property type="entry name" value="ABC_TRANSPORTER_2"/>
    <property type="match status" value="1"/>
</dbReference>
<evidence type="ECO:0000313" key="13">
    <source>
        <dbReference type="EMBL" id="CEA00617.1"/>
    </source>
</evidence>
<dbReference type="PANTHER" id="PTHR24221">
    <property type="entry name" value="ATP-BINDING CASSETTE SUB-FAMILY B"/>
    <property type="match status" value="1"/>
</dbReference>
<dbReference type="HOGENOM" id="CLU_000604_84_9_9"/>
<organism evidence="13">
    <name type="scientific">Metalysinibacillus saudimassiliensis</name>
    <dbReference type="NCBI Taxonomy" id="1461583"/>
    <lineage>
        <taxon>Bacteria</taxon>
        <taxon>Bacillati</taxon>
        <taxon>Bacillota</taxon>
        <taxon>Bacilli</taxon>
        <taxon>Bacillales</taxon>
        <taxon>Caryophanaceae</taxon>
        <taxon>Metalysinibacillus</taxon>
    </lineage>
</organism>
<dbReference type="InterPro" id="IPR039421">
    <property type="entry name" value="Type_1_exporter"/>
</dbReference>
<dbReference type="CDD" id="cd03247">
    <property type="entry name" value="ABCC_cytochrome_bd"/>
    <property type="match status" value="1"/>
</dbReference>
<dbReference type="Gene3D" id="3.40.50.300">
    <property type="entry name" value="P-loop containing nucleotide triphosphate hydrolases"/>
    <property type="match status" value="1"/>
</dbReference>
<feature type="transmembrane region" description="Helical" evidence="10">
    <location>
        <begin position="55"/>
        <end position="74"/>
    </location>
</feature>
<feature type="domain" description="ABC transporter" evidence="11">
    <location>
        <begin position="334"/>
        <end position="568"/>
    </location>
</feature>
<dbReference type="EMBL" id="LN483073">
    <property type="protein sequence ID" value="CEA00617.1"/>
    <property type="molecule type" value="Genomic_DNA"/>
</dbReference>
<dbReference type="InterPro" id="IPR017871">
    <property type="entry name" value="ABC_transporter-like_CS"/>
</dbReference>
<evidence type="ECO:0000256" key="2">
    <source>
        <dbReference type="ARBA" id="ARBA00022448"/>
    </source>
</evidence>
<sequence length="572" mass="63518">MSYAKAYIIPYLKKYSKVMAVTVLMGTLALLSAAMLSFVSGYLITRTSERPETILLVYVPIVAVRTFGISRAVFRYVERLIGHNAVLKVLSDMRVKLYHALEPQALFIRERFTTGDLLGALADDIEHLQDVYIRTVFPTLIGLFVLLFAVGGVAAVSVPFALVLFLLLGIIAFVYPLWSLYRMKKHQTAAKAQHSALYRDFTDAIFGVQDWLISGRKQTFTQRFSKQAQASDAAESKLDFWQQDRAFQLQLLTGVIVIVVGLWAGYEASVGHIMPTYIAAFTLAVMPIVEGIIPISHAVERVPVYKTSLQRIDAMQQQTVAPRATEQVPTDSTISFTNVSYTYPGSEQPALRNISLNIAPGEKIAILGKSGAGKSTLMQLLLGNLTATSGEVTIGGVATPRIGEGIYDVASVLNQKPYLFATTVENNIRLGRQEATSEEVAEVVARVGLAPYIDSLPQQLKTQMEETGQRFSGGERQRIALSRILLKDTPIVVLDEPTVGLDPITERMLMEDMLASLSDKTVIWVTHHLTAIEHMDRILFMDDGEIAMLGTHQQLLENNTRYRRLYDLDYGY</sequence>
<keyword evidence="8 10" id="KW-1133">Transmembrane helix</keyword>
<evidence type="ECO:0000256" key="7">
    <source>
        <dbReference type="ARBA" id="ARBA00022840"/>
    </source>
</evidence>
<evidence type="ECO:0000259" key="11">
    <source>
        <dbReference type="PROSITE" id="PS50893"/>
    </source>
</evidence>
<dbReference type="SUPFAM" id="SSF52540">
    <property type="entry name" value="P-loop containing nucleoside triphosphate hydrolases"/>
    <property type="match status" value="1"/>
</dbReference>
<dbReference type="GO" id="GO:0034775">
    <property type="term" value="P:glutathione transmembrane transport"/>
    <property type="evidence" value="ECO:0007669"/>
    <property type="project" value="InterPro"/>
</dbReference>
<dbReference type="AlphaFoldDB" id="A0A078M5J6"/>
<dbReference type="PATRIC" id="fig|1461583.4.peg.646"/>
<dbReference type="SUPFAM" id="SSF90123">
    <property type="entry name" value="ABC transporter transmembrane region"/>
    <property type="match status" value="1"/>
</dbReference>
<evidence type="ECO:0000256" key="6">
    <source>
        <dbReference type="ARBA" id="ARBA00022807"/>
    </source>
</evidence>